<dbReference type="InterPro" id="IPR000182">
    <property type="entry name" value="GNAT_dom"/>
</dbReference>
<organism evidence="4 5">
    <name type="scientific">Passalora fulva</name>
    <name type="common">Tomato leaf mold</name>
    <name type="synonym">Cladosporium fulvum</name>
    <dbReference type="NCBI Taxonomy" id="5499"/>
    <lineage>
        <taxon>Eukaryota</taxon>
        <taxon>Fungi</taxon>
        <taxon>Dikarya</taxon>
        <taxon>Ascomycota</taxon>
        <taxon>Pezizomycotina</taxon>
        <taxon>Dothideomycetes</taxon>
        <taxon>Dothideomycetidae</taxon>
        <taxon>Mycosphaerellales</taxon>
        <taxon>Mycosphaerellaceae</taxon>
        <taxon>Fulvia</taxon>
    </lineage>
</organism>
<keyword evidence="5" id="KW-1185">Reference proteome</keyword>
<feature type="domain" description="N-acetyltransferase" evidence="3">
    <location>
        <begin position="12"/>
        <end position="168"/>
    </location>
</feature>
<reference evidence="4" key="2">
    <citation type="journal article" date="2022" name="Microb. Genom.">
        <title>A chromosome-scale genome assembly of the tomato pathogen Cladosporium fulvum reveals a compartmentalized genome architecture and the presence of a dispensable chromosome.</title>
        <authorList>
            <person name="Zaccaron A.Z."/>
            <person name="Chen L.H."/>
            <person name="Samaras A."/>
            <person name="Stergiopoulos I."/>
        </authorList>
    </citation>
    <scope>NUCLEOTIDE SEQUENCE</scope>
    <source>
        <strain evidence="4">Race5_Kim</strain>
    </source>
</reference>
<name>A0A9Q8US10_PASFU</name>
<dbReference type="KEGG" id="ffu:CLAFUR5_10038"/>
<evidence type="ECO:0000313" key="5">
    <source>
        <dbReference type="Proteomes" id="UP000756132"/>
    </source>
</evidence>
<dbReference type="AlphaFoldDB" id="A0A9Q8US10"/>
<evidence type="ECO:0000256" key="1">
    <source>
        <dbReference type="ARBA" id="ARBA00022679"/>
    </source>
</evidence>
<dbReference type="CDD" id="cd04301">
    <property type="entry name" value="NAT_SF"/>
    <property type="match status" value="1"/>
</dbReference>
<dbReference type="EMBL" id="CP090169">
    <property type="protein sequence ID" value="UJO20290.1"/>
    <property type="molecule type" value="Genomic_DNA"/>
</dbReference>
<dbReference type="InterPro" id="IPR016181">
    <property type="entry name" value="Acyl_CoA_acyltransferase"/>
</dbReference>
<dbReference type="GO" id="GO:0016747">
    <property type="term" value="F:acyltransferase activity, transferring groups other than amino-acyl groups"/>
    <property type="evidence" value="ECO:0007669"/>
    <property type="project" value="InterPro"/>
</dbReference>
<evidence type="ECO:0000313" key="4">
    <source>
        <dbReference type="EMBL" id="UJO20290.1"/>
    </source>
</evidence>
<dbReference type="PROSITE" id="PS51186">
    <property type="entry name" value="GNAT"/>
    <property type="match status" value="1"/>
</dbReference>
<accession>A0A9Q8US10</accession>
<dbReference type="OrthoDB" id="41532at2759"/>
<reference evidence="4" key="1">
    <citation type="submission" date="2021-12" db="EMBL/GenBank/DDBJ databases">
        <authorList>
            <person name="Zaccaron A."/>
            <person name="Stergiopoulos I."/>
        </authorList>
    </citation>
    <scope>NUCLEOTIDE SEQUENCE</scope>
    <source>
        <strain evidence="4">Race5_Kim</strain>
    </source>
</reference>
<evidence type="ECO:0000259" key="3">
    <source>
        <dbReference type="PROSITE" id="PS51186"/>
    </source>
</evidence>
<keyword evidence="2" id="KW-0012">Acyltransferase</keyword>
<dbReference type="Gene3D" id="3.40.630.30">
    <property type="match status" value="1"/>
</dbReference>
<dbReference type="RefSeq" id="XP_047764656.1">
    <property type="nucleotide sequence ID" value="XM_047909186.1"/>
</dbReference>
<protein>
    <recommendedName>
        <fullName evidence="3">N-acetyltransferase domain-containing protein</fullName>
    </recommendedName>
</protein>
<gene>
    <name evidence="4" type="ORF">CLAFUR5_10038</name>
</gene>
<evidence type="ECO:0000256" key="2">
    <source>
        <dbReference type="ARBA" id="ARBA00023315"/>
    </source>
</evidence>
<dbReference type="SUPFAM" id="SSF55729">
    <property type="entry name" value="Acyl-CoA N-acyltransferases (Nat)"/>
    <property type="match status" value="1"/>
</dbReference>
<sequence length="168" mass="18456">MPQDTTNPSQPISIRPRTAQDLPACISILRRVYSLDKYPIQGTSNATSFLAFATLEQAFVATTSDGIIIGHVAIGTASDDDVAVKLWRSQHPETEVAVLERLFVDPDSRGSGAAARLIEAATAWNKEWERRLVFFLLYRRLGWVQFGVGSYAYGDGESMDALCFVSPA</sequence>
<dbReference type="InterPro" id="IPR050832">
    <property type="entry name" value="Bact_Acetyltransf"/>
</dbReference>
<dbReference type="PANTHER" id="PTHR43877">
    <property type="entry name" value="AMINOALKYLPHOSPHONATE N-ACETYLTRANSFERASE-RELATED-RELATED"/>
    <property type="match status" value="1"/>
</dbReference>
<proteinExistence type="predicted"/>
<dbReference type="GeneID" id="71989916"/>
<dbReference type="Proteomes" id="UP000756132">
    <property type="component" value="Chromosome 7"/>
</dbReference>
<keyword evidence="1" id="KW-0808">Transferase</keyword>
<dbReference type="Pfam" id="PF13508">
    <property type="entry name" value="Acetyltransf_7"/>
    <property type="match status" value="1"/>
</dbReference>